<evidence type="ECO:0000259" key="2">
    <source>
        <dbReference type="Pfam" id="PF04085"/>
    </source>
</evidence>
<organism evidence="4 5">
    <name type="scientific">Caminibacter pacificus</name>
    <dbReference type="NCBI Taxonomy" id="1424653"/>
    <lineage>
        <taxon>Bacteria</taxon>
        <taxon>Pseudomonadati</taxon>
        <taxon>Campylobacterota</taxon>
        <taxon>Epsilonproteobacteria</taxon>
        <taxon>Nautiliales</taxon>
        <taxon>Nautiliaceae</taxon>
        <taxon>Caminibacter</taxon>
    </lineage>
</organism>
<feature type="coiled-coil region" evidence="1">
    <location>
        <begin position="41"/>
        <end position="78"/>
    </location>
</feature>
<keyword evidence="1" id="KW-0175">Coiled coil</keyword>
<dbReference type="InterPro" id="IPR007221">
    <property type="entry name" value="MreC"/>
</dbReference>
<accession>A0AAJ4UX95</accession>
<protein>
    <submittedName>
        <fullName evidence="4">Rod shape-determining protein MreC</fullName>
    </submittedName>
</protein>
<dbReference type="Pfam" id="PF04085">
    <property type="entry name" value="MreC"/>
    <property type="match status" value="1"/>
</dbReference>
<gene>
    <name evidence="3" type="ORF">C6V80_00150</name>
    <name evidence="4" type="ORF">EDC58_1783</name>
</gene>
<dbReference type="EMBL" id="RJVK01000005">
    <property type="protein sequence ID" value="ROR38868.1"/>
    <property type="molecule type" value="Genomic_DNA"/>
</dbReference>
<keyword evidence="6" id="KW-1185">Reference proteome</keyword>
<evidence type="ECO:0000313" key="3">
    <source>
        <dbReference type="EMBL" id="QCI27431.1"/>
    </source>
</evidence>
<dbReference type="GO" id="GO:0008360">
    <property type="term" value="P:regulation of cell shape"/>
    <property type="evidence" value="ECO:0007669"/>
    <property type="project" value="InterPro"/>
</dbReference>
<evidence type="ECO:0000313" key="5">
    <source>
        <dbReference type="Proteomes" id="UP000272781"/>
    </source>
</evidence>
<proteinExistence type="predicted"/>
<evidence type="ECO:0000256" key="1">
    <source>
        <dbReference type="SAM" id="Coils"/>
    </source>
</evidence>
<reference evidence="3" key="3">
    <citation type="submission" date="2019-06" db="EMBL/GenBank/DDBJ databases">
        <title>A comparative analysis of the Nautiliaceae.</title>
        <authorList>
            <person name="Grosche A."/>
            <person name="Smedile F."/>
            <person name="Vetriani C."/>
        </authorList>
    </citation>
    <scope>NUCLEOTIDE SEQUENCE</scope>
    <source>
        <strain evidence="3">TB6</strain>
    </source>
</reference>
<dbReference type="Gene3D" id="2.40.10.350">
    <property type="entry name" value="Rod shape-determining protein MreC, domain 2"/>
    <property type="match status" value="1"/>
</dbReference>
<dbReference type="RefSeq" id="WP_123353160.1">
    <property type="nucleotide sequence ID" value="NZ_CP027432.2"/>
</dbReference>
<dbReference type="InterPro" id="IPR055342">
    <property type="entry name" value="MreC_beta-barrel_core"/>
</dbReference>
<dbReference type="PANTHER" id="PTHR34138">
    <property type="entry name" value="CELL SHAPE-DETERMINING PROTEIN MREC"/>
    <property type="match status" value="1"/>
</dbReference>
<dbReference type="GO" id="GO:0005886">
    <property type="term" value="C:plasma membrane"/>
    <property type="evidence" value="ECO:0007669"/>
    <property type="project" value="TreeGrafter"/>
</dbReference>
<dbReference type="Proteomes" id="UP000272781">
    <property type="component" value="Unassembled WGS sequence"/>
</dbReference>
<feature type="domain" description="Rod shape-determining protein MreC beta-barrel core" evidence="2">
    <location>
        <begin position="134"/>
        <end position="230"/>
    </location>
</feature>
<reference evidence="6" key="1">
    <citation type="submission" date="2018-03" db="EMBL/GenBank/DDBJ databases">
        <title>A comparative analysis of the Nautiliaceae.</title>
        <authorList>
            <person name="Grosche A."/>
            <person name="Smedile F."/>
            <person name="Vetriani C."/>
        </authorList>
    </citation>
    <scope>NUCLEOTIDE SEQUENCE [LARGE SCALE GENOMIC DNA]</scope>
    <source>
        <strain evidence="6">TB6</strain>
    </source>
</reference>
<evidence type="ECO:0000313" key="6">
    <source>
        <dbReference type="Proteomes" id="UP000298805"/>
    </source>
</evidence>
<evidence type="ECO:0000313" key="4">
    <source>
        <dbReference type="EMBL" id="ROR38868.1"/>
    </source>
</evidence>
<name>A0AAJ4UX95_9BACT</name>
<dbReference type="AlphaFoldDB" id="A0AAJ4UX95"/>
<sequence length="266" mass="30461">MNKRYIFLFSVLLILFFQIPFVKKNVIIAFNVIKETFLNLKKNINDELNAISNNKKLIKELEEKNKKLSFELSRLNAIFYTCKDLKKFKFIRKPGLEFTQAVSYVKLPDFTSVYVTFDKPVPHPIGLVYNNFAAGMIVKRVGNYGVALLNSNPKTSYAVYIGKNEIPGIFYGKENIIKYIPKFKPIKVGDLVITSGLDNIFYKGALVGKITEIKEKKLYQEAKIKLFYDTLNPTYFYAVTNKALIAPDTNATDTDTTEENLTKPTK</sequence>
<reference evidence="4 5" key="2">
    <citation type="submission" date="2018-11" db="EMBL/GenBank/DDBJ databases">
        <title>Genomic Encyclopedia of Type Strains, Phase IV (KMG-IV): sequencing the most valuable type-strain genomes for metagenomic binning, comparative biology and taxonomic classification.</title>
        <authorList>
            <person name="Goeker M."/>
        </authorList>
    </citation>
    <scope>NUCLEOTIDE SEQUENCE [LARGE SCALE GENOMIC DNA]</scope>
    <source>
        <strain evidence="4 5">DSM 27783</strain>
    </source>
</reference>
<dbReference type="EMBL" id="CP027432">
    <property type="protein sequence ID" value="QCI27431.1"/>
    <property type="molecule type" value="Genomic_DNA"/>
</dbReference>
<dbReference type="InterPro" id="IPR042175">
    <property type="entry name" value="Cell/Rod_MreC_2"/>
</dbReference>
<dbReference type="PANTHER" id="PTHR34138:SF1">
    <property type="entry name" value="CELL SHAPE-DETERMINING PROTEIN MREC"/>
    <property type="match status" value="1"/>
</dbReference>
<dbReference type="Proteomes" id="UP000298805">
    <property type="component" value="Chromosome"/>
</dbReference>